<sequence>MADRQFPNDPQTRRSLLLAAGGLAAVPVMAKAAAPAPVAEDIPKAEFVYEAIVTLGPPEEIGETPHGKRVRIPITGGTFKGPRISGTIFPEGMDWQLIRPDGMTELEAAYLMREADGTVIHIRNKGVAGKGYARTSAVFEVPNGPHAWLNEAVFAGTVGPVPEMDTPAVRIRMYKLV</sequence>
<gene>
    <name evidence="3" type="ORF">J2W40_001087</name>
</gene>
<evidence type="ECO:0000313" key="3">
    <source>
        <dbReference type="EMBL" id="MDR7154275.1"/>
    </source>
</evidence>
<comment type="caution">
    <text evidence="3">The sequence shown here is derived from an EMBL/GenBank/DDBJ whole genome shotgun (WGS) entry which is preliminary data.</text>
</comment>
<dbReference type="RefSeq" id="WP_310222443.1">
    <property type="nucleotide sequence ID" value="NZ_JAVDWV010000004.1"/>
</dbReference>
<protein>
    <recommendedName>
        <fullName evidence="1">UPF0311 protein J2W40_001087</fullName>
    </recommendedName>
</protein>
<dbReference type="EMBL" id="JAVDWV010000004">
    <property type="protein sequence ID" value="MDR7154275.1"/>
    <property type="molecule type" value="Genomic_DNA"/>
</dbReference>
<dbReference type="PROSITE" id="PS51318">
    <property type="entry name" value="TAT"/>
    <property type="match status" value="1"/>
</dbReference>
<dbReference type="PANTHER" id="PTHR37315">
    <property type="entry name" value="UPF0311 PROTEIN BLR7842"/>
    <property type="match status" value="1"/>
</dbReference>
<feature type="chain" id="PRO_5046432256" description="UPF0311 protein J2W40_001087" evidence="2">
    <location>
        <begin position="31"/>
        <end position="177"/>
    </location>
</feature>
<evidence type="ECO:0000313" key="4">
    <source>
        <dbReference type="Proteomes" id="UP001267638"/>
    </source>
</evidence>
<dbReference type="Proteomes" id="UP001267638">
    <property type="component" value="Unassembled WGS sequence"/>
</dbReference>
<dbReference type="InterPro" id="IPR006311">
    <property type="entry name" value="TAT_signal"/>
</dbReference>
<dbReference type="Gene3D" id="2.40.160.20">
    <property type="match status" value="1"/>
</dbReference>
<dbReference type="Pfam" id="PF11578">
    <property type="entry name" value="DUF3237"/>
    <property type="match status" value="1"/>
</dbReference>
<accession>A0ABU1WY96</accession>
<keyword evidence="2" id="KW-0732">Signal</keyword>
<dbReference type="HAMAP" id="MF_00775">
    <property type="entry name" value="UPF0311"/>
    <property type="match status" value="1"/>
</dbReference>
<comment type="similarity">
    <text evidence="1">Belongs to the UPF0311 family.</text>
</comment>
<name>A0ABU1WY96_SPHXE</name>
<evidence type="ECO:0000256" key="1">
    <source>
        <dbReference type="HAMAP-Rule" id="MF_00775"/>
    </source>
</evidence>
<reference evidence="3 4" key="1">
    <citation type="submission" date="2023-07" db="EMBL/GenBank/DDBJ databases">
        <title>Sorghum-associated microbial communities from plants grown in Nebraska, USA.</title>
        <authorList>
            <person name="Schachtman D."/>
        </authorList>
    </citation>
    <scope>NUCLEOTIDE SEQUENCE [LARGE SCALE GENOMIC DNA]</scope>
    <source>
        <strain evidence="3 4">4256</strain>
    </source>
</reference>
<keyword evidence="4" id="KW-1185">Reference proteome</keyword>
<feature type="signal peptide" evidence="2">
    <location>
        <begin position="1"/>
        <end position="30"/>
    </location>
</feature>
<dbReference type="PANTHER" id="PTHR37315:SF1">
    <property type="entry name" value="UPF0311 PROTEIN BLR7842"/>
    <property type="match status" value="1"/>
</dbReference>
<evidence type="ECO:0000256" key="2">
    <source>
        <dbReference type="SAM" id="SignalP"/>
    </source>
</evidence>
<dbReference type="InterPro" id="IPR020915">
    <property type="entry name" value="UPF0311"/>
</dbReference>
<organism evidence="3 4">
    <name type="scientific">Sphingobium xenophagum</name>
    <dbReference type="NCBI Taxonomy" id="121428"/>
    <lineage>
        <taxon>Bacteria</taxon>
        <taxon>Pseudomonadati</taxon>
        <taxon>Pseudomonadota</taxon>
        <taxon>Alphaproteobacteria</taxon>
        <taxon>Sphingomonadales</taxon>
        <taxon>Sphingomonadaceae</taxon>
        <taxon>Sphingobium</taxon>
    </lineage>
</organism>
<proteinExistence type="inferred from homology"/>